<comment type="similarity">
    <text evidence="1 7">Belongs to the SbcD family.</text>
</comment>
<evidence type="ECO:0000256" key="7">
    <source>
        <dbReference type="RuleBase" id="RU363069"/>
    </source>
</evidence>
<evidence type="ECO:0000256" key="3">
    <source>
        <dbReference type="ARBA" id="ARBA00013365"/>
    </source>
</evidence>
<sequence>MIMLHTADWHIGQYFFGYDRKEEHTYFFDWLKKTIKEQQVDILLVAGDIFDSPNPSAESQKIYYRFLREVTTENPNLQIVIIAGNHDSSGRLEAPNPLLEEMNVYIRGIVSKNEDGEIDCRQLFVPLSKDGEVQAWCIAVPYLRQGDYPNAESYAKGVSALYDKLHSELQQIKETDLPVIVMGHLQATGSEISENDRSERTIIGGLECISPEVFDKKDIVYTALGHLHKPQRVSKRENVRYAGSPLPMSFAEKNYKQGANLIEIENGQLKNIERLDFEPLVGLISLPKQPKPLAEILEEIKSLPDGEITKASPYLELKVLLTEPEPSMRNQIEEALQGKAVRLAIAVPFKVKSDRKSKVITYEELKTINPMEMAEDVFTSRYGNEMPDKMKSLLQTVIHEINL</sequence>
<evidence type="ECO:0000259" key="8">
    <source>
        <dbReference type="Pfam" id="PF00149"/>
    </source>
</evidence>
<evidence type="ECO:0000256" key="1">
    <source>
        <dbReference type="ARBA" id="ARBA00010555"/>
    </source>
</evidence>
<keyword evidence="5 7" id="KW-0378">Hydrolase</keyword>
<dbReference type="RefSeq" id="WP_135107523.1">
    <property type="nucleotide sequence ID" value="NZ_JADGKW010000013.1"/>
</dbReference>
<keyword evidence="4 7" id="KW-0540">Nuclease</keyword>
<proteinExistence type="inferred from homology"/>
<name>A0A4Y9II74_9BACT</name>
<dbReference type="GO" id="GO:0004519">
    <property type="term" value="F:endonuclease activity"/>
    <property type="evidence" value="ECO:0007669"/>
    <property type="project" value="UniProtKB-KW"/>
</dbReference>
<dbReference type="InterPro" id="IPR050535">
    <property type="entry name" value="DNA_Repair-Maintenance_Comp"/>
</dbReference>
<comment type="function">
    <text evidence="7">SbcCD cleaves DNA hairpin structures. These structures can inhibit DNA replication and are intermediates in certain DNA recombination reactions. The complex acts as a 3'-&gt;5' double strand exonuclease that can open hairpins. It also has a 5' single-strand endonuclease activity.</text>
</comment>
<keyword evidence="7" id="KW-0233">DNA recombination</keyword>
<dbReference type="SUPFAM" id="SSF56300">
    <property type="entry name" value="Metallo-dependent phosphatases"/>
    <property type="match status" value="1"/>
</dbReference>
<keyword evidence="7" id="KW-0255">Endonuclease</keyword>
<reference evidence="10 11" key="1">
    <citation type="submission" date="2019-03" db="EMBL/GenBank/DDBJ databases">
        <title>Diversity of the mouse oral microbiome.</title>
        <authorList>
            <person name="Joseph S."/>
            <person name="Aduse-Opoku J."/>
            <person name="Curtis M."/>
            <person name="Wade W."/>
            <person name="Hashim A."/>
        </authorList>
    </citation>
    <scope>NUCLEOTIDE SEQUENCE [LARGE SCALE GENOMIC DNA]</scope>
    <source>
        <strain evidence="10 11">P11</strain>
    </source>
</reference>
<evidence type="ECO:0000256" key="6">
    <source>
        <dbReference type="ARBA" id="ARBA00022839"/>
    </source>
</evidence>
<dbReference type="EMBL" id="SPPK01000013">
    <property type="protein sequence ID" value="TFU86266.1"/>
    <property type="molecule type" value="Genomic_DNA"/>
</dbReference>
<dbReference type="InterPro" id="IPR026843">
    <property type="entry name" value="SbcD_C"/>
</dbReference>
<dbReference type="Pfam" id="PF00149">
    <property type="entry name" value="Metallophos"/>
    <property type="match status" value="1"/>
</dbReference>
<gene>
    <name evidence="7 10" type="primary">sbcD</name>
    <name evidence="10" type="ORF">E4T88_17115</name>
</gene>
<dbReference type="InterPro" id="IPR004843">
    <property type="entry name" value="Calcineurin-like_PHP"/>
</dbReference>
<dbReference type="PANTHER" id="PTHR30337">
    <property type="entry name" value="COMPONENT OF ATP-DEPENDENT DSDNA EXONUCLEASE"/>
    <property type="match status" value="1"/>
</dbReference>
<dbReference type="InterPro" id="IPR004593">
    <property type="entry name" value="SbcD"/>
</dbReference>
<dbReference type="PANTHER" id="PTHR30337:SF0">
    <property type="entry name" value="NUCLEASE SBCCD SUBUNIT D"/>
    <property type="match status" value="1"/>
</dbReference>
<feature type="domain" description="Nuclease SbcCD subunit D C-terminal" evidence="9">
    <location>
        <begin position="285"/>
        <end position="380"/>
    </location>
</feature>
<evidence type="ECO:0000256" key="2">
    <source>
        <dbReference type="ARBA" id="ARBA00011322"/>
    </source>
</evidence>
<dbReference type="GO" id="GO:0008408">
    <property type="term" value="F:3'-5' exonuclease activity"/>
    <property type="evidence" value="ECO:0007669"/>
    <property type="project" value="InterPro"/>
</dbReference>
<evidence type="ECO:0000313" key="11">
    <source>
        <dbReference type="Proteomes" id="UP000298285"/>
    </source>
</evidence>
<comment type="subunit">
    <text evidence="2 7">Heterodimer of SbcC and SbcD.</text>
</comment>
<dbReference type="OrthoDB" id="9773856at2"/>
<accession>A0A4Y9II74</accession>
<evidence type="ECO:0000313" key="10">
    <source>
        <dbReference type="EMBL" id="TFU86266.1"/>
    </source>
</evidence>
<dbReference type="NCBIfam" id="TIGR00619">
    <property type="entry name" value="sbcd"/>
    <property type="match status" value="1"/>
</dbReference>
<dbReference type="Pfam" id="PF12320">
    <property type="entry name" value="SbcD_C"/>
    <property type="match status" value="1"/>
</dbReference>
<keyword evidence="6 7" id="KW-0269">Exonuclease</keyword>
<dbReference type="CDD" id="cd00840">
    <property type="entry name" value="MPP_Mre11_N"/>
    <property type="match status" value="1"/>
</dbReference>
<evidence type="ECO:0000259" key="9">
    <source>
        <dbReference type="Pfam" id="PF12320"/>
    </source>
</evidence>
<organism evidence="10 11">
    <name type="scientific">Dysgonomonas mossii</name>
    <dbReference type="NCBI Taxonomy" id="163665"/>
    <lineage>
        <taxon>Bacteria</taxon>
        <taxon>Pseudomonadati</taxon>
        <taxon>Bacteroidota</taxon>
        <taxon>Bacteroidia</taxon>
        <taxon>Bacteroidales</taxon>
        <taxon>Dysgonomonadaceae</taxon>
        <taxon>Dysgonomonas</taxon>
    </lineage>
</organism>
<dbReference type="Gene3D" id="3.60.21.10">
    <property type="match status" value="1"/>
</dbReference>
<protein>
    <recommendedName>
        <fullName evidence="3 7">Nuclease SbcCD subunit D</fullName>
    </recommendedName>
</protein>
<dbReference type="InterPro" id="IPR029052">
    <property type="entry name" value="Metallo-depent_PP-like"/>
</dbReference>
<dbReference type="Proteomes" id="UP000298285">
    <property type="component" value="Unassembled WGS sequence"/>
</dbReference>
<comment type="caution">
    <text evidence="10">The sequence shown here is derived from an EMBL/GenBank/DDBJ whole genome shotgun (WGS) entry which is preliminary data.</text>
</comment>
<evidence type="ECO:0000256" key="5">
    <source>
        <dbReference type="ARBA" id="ARBA00022801"/>
    </source>
</evidence>
<dbReference type="GO" id="GO:0006260">
    <property type="term" value="P:DNA replication"/>
    <property type="evidence" value="ECO:0007669"/>
    <property type="project" value="UniProtKB-KW"/>
</dbReference>
<feature type="domain" description="Calcineurin-like phosphoesterase" evidence="8">
    <location>
        <begin position="4"/>
        <end position="230"/>
    </location>
</feature>
<dbReference type="GO" id="GO:0006310">
    <property type="term" value="P:DNA recombination"/>
    <property type="evidence" value="ECO:0007669"/>
    <property type="project" value="UniProtKB-KW"/>
</dbReference>
<evidence type="ECO:0000256" key="4">
    <source>
        <dbReference type="ARBA" id="ARBA00022722"/>
    </source>
</evidence>
<dbReference type="AlphaFoldDB" id="A0A4Y9II74"/>
<keyword evidence="7" id="KW-0235">DNA replication</keyword>
<dbReference type="InterPro" id="IPR041796">
    <property type="entry name" value="Mre11_N"/>
</dbReference>